<evidence type="ECO:0000313" key="11">
    <source>
        <dbReference type="Proteomes" id="UP000176273"/>
    </source>
</evidence>
<dbReference type="Gene3D" id="1.10.8.50">
    <property type="match status" value="1"/>
</dbReference>
<comment type="similarity">
    <text evidence="1 7 8">Belongs to the universal ribosomal protein uS13 family.</text>
</comment>
<proteinExistence type="inferred from homology"/>
<comment type="function">
    <text evidence="7">Located at the top of the head of the 30S subunit, it contacts several helices of the 16S rRNA. In the 70S ribosome it contacts the 23S rRNA (bridge B1a) and protein L5 of the 50S subunit (bridge B1b), connecting the 2 subunits; these bridges are implicated in subunit movement. Contacts the tRNAs in the A and P-sites.</text>
</comment>
<evidence type="ECO:0000256" key="2">
    <source>
        <dbReference type="ARBA" id="ARBA00022730"/>
    </source>
</evidence>
<dbReference type="HAMAP" id="MF_01315">
    <property type="entry name" value="Ribosomal_uS13"/>
    <property type="match status" value="1"/>
</dbReference>
<dbReference type="STRING" id="1798468.A2110_00905"/>
<keyword evidence="7" id="KW-0820">tRNA-binding</keyword>
<evidence type="ECO:0000256" key="3">
    <source>
        <dbReference type="ARBA" id="ARBA00022884"/>
    </source>
</evidence>
<accession>A0A1F6BLC5</accession>
<dbReference type="NCBIfam" id="TIGR03631">
    <property type="entry name" value="uS13_bact"/>
    <property type="match status" value="1"/>
</dbReference>
<protein>
    <recommendedName>
        <fullName evidence="6 7">Small ribosomal subunit protein uS13</fullName>
    </recommendedName>
</protein>
<gene>
    <name evidence="7" type="primary">rpsM</name>
    <name evidence="10" type="ORF">A2110_00905</name>
</gene>
<dbReference type="AlphaFoldDB" id="A0A1F6BLC5"/>
<evidence type="ECO:0000256" key="8">
    <source>
        <dbReference type="RuleBase" id="RU003830"/>
    </source>
</evidence>
<comment type="subunit">
    <text evidence="7">Part of the 30S ribosomal subunit. Forms a loose heterodimer with protein S19. Forms two bridges to the 50S subunit in the 70S ribosome.</text>
</comment>
<dbReference type="GO" id="GO:0015935">
    <property type="term" value="C:small ribosomal subunit"/>
    <property type="evidence" value="ECO:0007669"/>
    <property type="project" value="TreeGrafter"/>
</dbReference>
<dbReference type="InterPro" id="IPR027437">
    <property type="entry name" value="Rbsml_uS13_C"/>
</dbReference>
<keyword evidence="2 7" id="KW-0699">rRNA-binding</keyword>
<comment type="caution">
    <text evidence="10">The sequence shown here is derived from an EMBL/GenBank/DDBJ whole genome shotgun (WGS) entry which is preliminary data.</text>
</comment>
<dbReference type="SUPFAM" id="SSF46946">
    <property type="entry name" value="S13-like H2TH domain"/>
    <property type="match status" value="1"/>
</dbReference>
<reference evidence="10 11" key="1">
    <citation type="journal article" date="2016" name="Nat. Commun.">
        <title>Thousands of microbial genomes shed light on interconnected biogeochemical processes in an aquifer system.</title>
        <authorList>
            <person name="Anantharaman K."/>
            <person name="Brown C.T."/>
            <person name="Hug L.A."/>
            <person name="Sharon I."/>
            <person name="Castelle C.J."/>
            <person name="Probst A.J."/>
            <person name="Thomas B.C."/>
            <person name="Singh A."/>
            <person name="Wilkins M.J."/>
            <person name="Karaoz U."/>
            <person name="Brodie E.L."/>
            <person name="Williams K.H."/>
            <person name="Hubbard S.S."/>
            <person name="Banfield J.F."/>
        </authorList>
    </citation>
    <scope>NUCLEOTIDE SEQUENCE [LARGE SCALE GENOMIC DNA]</scope>
</reference>
<dbReference type="InterPro" id="IPR010979">
    <property type="entry name" value="Ribosomal_uS13-like_H2TH"/>
</dbReference>
<dbReference type="GO" id="GO:0019843">
    <property type="term" value="F:rRNA binding"/>
    <property type="evidence" value="ECO:0007669"/>
    <property type="project" value="UniProtKB-UniRule"/>
</dbReference>
<dbReference type="GO" id="GO:0006412">
    <property type="term" value="P:translation"/>
    <property type="evidence" value="ECO:0007669"/>
    <property type="project" value="UniProtKB-UniRule"/>
</dbReference>
<evidence type="ECO:0000256" key="6">
    <source>
        <dbReference type="ARBA" id="ARBA00035166"/>
    </source>
</evidence>
<evidence type="ECO:0000256" key="1">
    <source>
        <dbReference type="ARBA" id="ARBA00008080"/>
    </source>
</evidence>
<dbReference type="PIRSF" id="PIRSF002134">
    <property type="entry name" value="Ribosomal_S13"/>
    <property type="match status" value="1"/>
</dbReference>
<dbReference type="PANTHER" id="PTHR10871:SF1">
    <property type="entry name" value="SMALL RIBOSOMAL SUBUNIT PROTEIN US13M"/>
    <property type="match status" value="1"/>
</dbReference>
<dbReference type="Proteomes" id="UP000176273">
    <property type="component" value="Unassembled WGS sequence"/>
</dbReference>
<dbReference type="Pfam" id="PF00416">
    <property type="entry name" value="Ribosomal_S13"/>
    <property type="match status" value="1"/>
</dbReference>
<keyword evidence="5 7" id="KW-0687">Ribonucleoprotein</keyword>
<dbReference type="PROSITE" id="PS50159">
    <property type="entry name" value="RIBOSOMAL_S13_2"/>
    <property type="match status" value="1"/>
</dbReference>
<dbReference type="InterPro" id="IPR019980">
    <property type="entry name" value="Ribosomal_uS13_bac-type"/>
</dbReference>
<dbReference type="GO" id="GO:0005829">
    <property type="term" value="C:cytosol"/>
    <property type="evidence" value="ECO:0007669"/>
    <property type="project" value="TreeGrafter"/>
</dbReference>
<dbReference type="Gene3D" id="4.10.910.10">
    <property type="entry name" value="30s ribosomal protein s13, domain 2"/>
    <property type="match status" value="1"/>
</dbReference>
<dbReference type="GO" id="GO:0003735">
    <property type="term" value="F:structural constituent of ribosome"/>
    <property type="evidence" value="ECO:0007669"/>
    <property type="project" value="InterPro"/>
</dbReference>
<feature type="region of interest" description="Disordered" evidence="9">
    <location>
        <begin position="92"/>
        <end position="127"/>
    </location>
</feature>
<dbReference type="PANTHER" id="PTHR10871">
    <property type="entry name" value="30S RIBOSOMAL PROTEIN S13/40S RIBOSOMAL PROTEIN S18"/>
    <property type="match status" value="1"/>
</dbReference>
<evidence type="ECO:0000256" key="4">
    <source>
        <dbReference type="ARBA" id="ARBA00022980"/>
    </source>
</evidence>
<evidence type="ECO:0000256" key="7">
    <source>
        <dbReference type="HAMAP-Rule" id="MF_01315"/>
    </source>
</evidence>
<evidence type="ECO:0000313" key="10">
    <source>
        <dbReference type="EMBL" id="OGG37678.1"/>
    </source>
</evidence>
<sequence length="127" mass="14381">MRVVGVNIPDNKKVWAALRYIRGIGTSTARRILLDAGVDAEKRAKDLHADEVNKIQSIIDEQYQTEGELRQAIKQNVSRLKAIHAYRGMRHARGLPARGQNTRRNSRTVRGNVRRTAGSGKRKVELR</sequence>
<dbReference type="InterPro" id="IPR001892">
    <property type="entry name" value="Ribosomal_uS13"/>
</dbReference>
<dbReference type="GO" id="GO:0000049">
    <property type="term" value="F:tRNA binding"/>
    <property type="evidence" value="ECO:0007669"/>
    <property type="project" value="UniProtKB-UniRule"/>
</dbReference>
<keyword evidence="3 7" id="KW-0694">RNA-binding</keyword>
<dbReference type="FunFam" id="1.10.8.50:FF:000001">
    <property type="entry name" value="30S ribosomal protein S13"/>
    <property type="match status" value="1"/>
</dbReference>
<keyword evidence="4 7" id="KW-0689">Ribosomal protein</keyword>
<evidence type="ECO:0000256" key="5">
    <source>
        <dbReference type="ARBA" id="ARBA00023274"/>
    </source>
</evidence>
<name>A0A1F6BLC5_9BACT</name>
<evidence type="ECO:0000256" key="9">
    <source>
        <dbReference type="SAM" id="MobiDB-lite"/>
    </source>
</evidence>
<dbReference type="EMBL" id="MFKH01000006">
    <property type="protein sequence ID" value="OGG37678.1"/>
    <property type="molecule type" value="Genomic_DNA"/>
</dbReference>
<organism evidence="10 11">
    <name type="scientific">Candidatus Jorgensenbacteria bacterium GWA1_54_12</name>
    <dbReference type="NCBI Taxonomy" id="1798468"/>
    <lineage>
        <taxon>Bacteria</taxon>
        <taxon>Candidatus Joergenseniibacteriota</taxon>
    </lineage>
</organism>